<evidence type="ECO:0000313" key="1">
    <source>
        <dbReference type="EMBL" id="CAM04248.1"/>
    </source>
</evidence>
<dbReference type="KEGG" id="sen:SACE_4984"/>
<dbReference type="Proteomes" id="UP000006728">
    <property type="component" value="Chromosome"/>
</dbReference>
<dbReference type="HOGENOM" id="CLU_3221671_0_0_11"/>
<sequence>MAVVAVGGGLGAAARLSLSEELPVAIMIVDAPELSRRSCRSWRS</sequence>
<keyword evidence="2" id="KW-1185">Reference proteome</keyword>
<reference evidence="1 2" key="1">
    <citation type="journal article" date="2007" name="Nat. Biotechnol.">
        <title>Complete genome sequence of the erythromycin-producing bacterium Saccharopolyspora erythraea NRRL23338.</title>
        <authorList>
            <person name="Oliynyk M."/>
            <person name="Samborskyy M."/>
            <person name="Lester J.B."/>
            <person name="Mironenko T."/>
            <person name="Scott N."/>
            <person name="Dickens S."/>
            <person name="Haydock S.F."/>
            <person name="Leadlay P.F."/>
        </authorList>
    </citation>
    <scope>NUCLEOTIDE SEQUENCE [LARGE SCALE GENOMIC DNA]</scope>
    <source>
        <strain evidence="2">ATCC 11635 / DSM 40517 / JCM 4748 / NBRC 13426 / NCIMB 8594 / NRRL 2338</strain>
    </source>
</reference>
<evidence type="ECO:0000313" key="2">
    <source>
        <dbReference type="Proteomes" id="UP000006728"/>
    </source>
</evidence>
<dbReference type="AlphaFoldDB" id="A4FJM3"/>
<proteinExistence type="predicted"/>
<accession>A4FJM3</accession>
<organism evidence="1 2">
    <name type="scientific">Saccharopolyspora erythraea (strain ATCC 11635 / DSM 40517 / JCM 4748 / NBRC 13426 / NCIMB 8594 / NRRL 2338)</name>
    <dbReference type="NCBI Taxonomy" id="405948"/>
    <lineage>
        <taxon>Bacteria</taxon>
        <taxon>Bacillati</taxon>
        <taxon>Actinomycetota</taxon>
        <taxon>Actinomycetes</taxon>
        <taxon>Pseudonocardiales</taxon>
        <taxon>Pseudonocardiaceae</taxon>
        <taxon>Saccharopolyspora</taxon>
    </lineage>
</organism>
<name>A4FJM3_SACEN</name>
<dbReference type="RefSeq" id="WP_011874546.1">
    <property type="nucleotide sequence ID" value="NC_009142.1"/>
</dbReference>
<gene>
    <name evidence="1" type="ordered locus">SACE_4984</name>
</gene>
<protein>
    <submittedName>
        <fullName evidence="1">Uncharacterized protein</fullName>
    </submittedName>
</protein>
<dbReference type="EMBL" id="AM420293">
    <property type="protein sequence ID" value="CAM04248.1"/>
    <property type="molecule type" value="Genomic_DNA"/>
</dbReference>